<evidence type="ECO:0000313" key="4">
    <source>
        <dbReference type="EMBL" id="MCE2597207.1"/>
    </source>
</evidence>
<evidence type="ECO:0000259" key="3">
    <source>
        <dbReference type="Pfam" id="PF05065"/>
    </source>
</evidence>
<feature type="region of interest" description="Disordered" evidence="2">
    <location>
        <begin position="56"/>
        <end position="85"/>
    </location>
</feature>
<sequence length="402" mass="44420">MPIEQKDIELVAEELGHKFTEFTKKNDKRIDAIEQEKSKLSERVDTLNGTVDSLQKQKEQLEEQLKKSQRPSGGKGQTPEAAEHKKAFERFIKTGRGEDELRDLESKALATDTPEDGGLAVPLQLDQNIIQLLNDANVMRQECTVVPTGGVGYKQLVNKGGATSGWVGETDARPETSTPKLGELSPHFGELYANPSATQNMLDDSFFDVESWLSGEVQTEFSEEEEIAFTVGDGANKPKGLFAYASSLARDKDRAFGTLQHLVSGSAGSFNGDNLTALLYSLRKVYRRDAKWMLNNDVLFKARLLKDNDGNYLWRPGLELGQPSSLLGYGVAENEALPDAVADAKAIAFGNFKRAYKIIDVIGTRVLRDPYTRKPYVQFYTTKRVGGMLTDSSAVKILQLSA</sequence>
<evidence type="ECO:0000256" key="1">
    <source>
        <dbReference type="ARBA" id="ARBA00004328"/>
    </source>
</evidence>
<dbReference type="InterPro" id="IPR024455">
    <property type="entry name" value="Phage_capsid"/>
</dbReference>
<evidence type="ECO:0000256" key="2">
    <source>
        <dbReference type="SAM" id="MobiDB-lite"/>
    </source>
</evidence>
<dbReference type="Pfam" id="PF05065">
    <property type="entry name" value="Phage_capsid"/>
    <property type="match status" value="1"/>
</dbReference>
<feature type="domain" description="Phage capsid-like C-terminal" evidence="3">
    <location>
        <begin position="117"/>
        <end position="399"/>
    </location>
</feature>
<dbReference type="Gene3D" id="3.30.2320.10">
    <property type="entry name" value="hypothetical protein PF0899 domain"/>
    <property type="match status" value="1"/>
</dbReference>
<reference evidence="4 5" key="1">
    <citation type="journal article" date="2022" name="Environ. Microbiol. Rep.">
        <title>Eco-phylogenetic analyses reveal divergent evolution of vitamin B12 metabolism in the marine bacterial family 'Psychromonadaceae'.</title>
        <authorList>
            <person name="Jin X."/>
            <person name="Yang Y."/>
            <person name="Cao H."/>
            <person name="Gao B."/>
            <person name="Zhao Z."/>
        </authorList>
    </citation>
    <scope>NUCLEOTIDE SEQUENCE [LARGE SCALE GENOMIC DNA]</scope>
    <source>
        <strain evidence="4 5">MKS20</strain>
    </source>
</reference>
<dbReference type="NCBIfam" id="TIGR01554">
    <property type="entry name" value="major_cap_HK97"/>
    <property type="match status" value="1"/>
</dbReference>
<keyword evidence="5" id="KW-1185">Reference proteome</keyword>
<gene>
    <name evidence="4" type="ORF">K6Y31_20750</name>
</gene>
<protein>
    <submittedName>
        <fullName evidence="4">Phage major capsid protein</fullName>
    </submittedName>
</protein>
<dbReference type="Proteomes" id="UP001201273">
    <property type="component" value="Unassembled WGS sequence"/>
</dbReference>
<dbReference type="RefSeq" id="WP_233054958.1">
    <property type="nucleotide sequence ID" value="NZ_JAIMJA010000035.1"/>
</dbReference>
<dbReference type="SUPFAM" id="SSF56563">
    <property type="entry name" value="Major capsid protein gp5"/>
    <property type="match status" value="1"/>
</dbReference>
<feature type="compositionally biased region" description="Basic and acidic residues" evidence="2">
    <location>
        <begin position="56"/>
        <end position="66"/>
    </location>
</feature>
<comment type="caution">
    <text evidence="4">The sequence shown here is derived from an EMBL/GenBank/DDBJ whole genome shotgun (WGS) entry which is preliminary data.</text>
</comment>
<comment type="subcellular location">
    <subcellularLocation>
        <location evidence="1">Virion</location>
    </subcellularLocation>
</comment>
<organism evidence="4 5">
    <name type="scientific">Motilimonas cestriensis</name>
    <dbReference type="NCBI Taxonomy" id="2742685"/>
    <lineage>
        <taxon>Bacteria</taxon>
        <taxon>Pseudomonadati</taxon>
        <taxon>Pseudomonadota</taxon>
        <taxon>Gammaproteobacteria</taxon>
        <taxon>Alteromonadales</taxon>
        <taxon>Alteromonadales genera incertae sedis</taxon>
        <taxon>Motilimonas</taxon>
    </lineage>
</organism>
<proteinExistence type="predicted"/>
<accession>A0ABS8WG89</accession>
<evidence type="ECO:0000313" key="5">
    <source>
        <dbReference type="Proteomes" id="UP001201273"/>
    </source>
</evidence>
<name>A0ABS8WG89_9GAMM</name>
<dbReference type="InterPro" id="IPR054612">
    <property type="entry name" value="Phage_capsid-like_C"/>
</dbReference>
<dbReference type="Gene3D" id="3.30.2400.10">
    <property type="entry name" value="Major capsid protein gp5"/>
    <property type="match status" value="1"/>
</dbReference>
<dbReference type="EMBL" id="JAIMJA010000035">
    <property type="protein sequence ID" value="MCE2597207.1"/>
    <property type="molecule type" value="Genomic_DNA"/>
</dbReference>